<dbReference type="GO" id="GO:1990131">
    <property type="term" value="C:Gtr1-Gtr2 GTPase complex"/>
    <property type="evidence" value="ECO:0007669"/>
    <property type="project" value="TreeGrafter"/>
</dbReference>
<dbReference type="GO" id="GO:0009267">
    <property type="term" value="P:cellular response to starvation"/>
    <property type="evidence" value="ECO:0007669"/>
    <property type="project" value="TreeGrafter"/>
</dbReference>
<dbReference type="GO" id="GO:0010507">
    <property type="term" value="P:negative regulation of autophagy"/>
    <property type="evidence" value="ECO:0007669"/>
    <property type="project" value="TreeGrafter"/>
</dbReference>
<proteinExistence type="predicted"/>
<protein>
    <recommendedName>
        <fullName evidence="4">GTP-binding protein</fullName>
    </recommendedName>
</protein>
<dbReference type="InterPro" id="IPR006762">
    <property type="entry name" value="Gtr1_RagA"/>
</dbReference>
<dbReference type="GO" id="GO:0005525">
    <property type="term" value="F:GTP binding"/>
    <property type="evidence" value="ECO:0007669"/>
    <property type="project" value="UniProtKB-KW"/>
</dbReference>
<dbReference type="AlphaFoldDB" id="A0A0F9QSP7"/>
<dbReference type="PANTHER" id="PTHR11259">
    <property type="entry name" value="RAS-RELATED GTP BINDING RAG/GTR YEAST"/>
    <property type="match status" value="1"/>
</dbReference>
<dbReference type="Gene3D" id="3.40.50.300">
    <property type="entry name" value="P-loop containing nucleotide triphosphate hydrolases"/>
    <property type="match status" value="1"/>
</dbReference>
<evidence type="ECO:0000256" key="2">
    <source>
        <dbReference type="ARBA" id="ARBA00023134"/>
    </source>
</evidence>
<dbReference type="GO" id="GO:1904263">
    <property type="term" value="P:positive regulation of TORC1 signaling"/>
    <property type="evidence" value="ECO:0007669"/>
    <property type="project" value="TreeGrafter"/>
</dbReference>
<evidence type="ECO:0000256" key="1">
    <source>
        <dbReference type="ARBA" id="ARBA00022741"/>
    </source>
</evidence>
<evidence type="ECO:0008006" key="4">
    <source>
        <dbReference type="Google" id="ProtNLM"/>
    </source>
</evidence>
<keyword evidence="1" id="KW-0547">Nucleotide-binding</keyword>
<dbReference type="GO" id="GO:0005764">
    <property type="term" value="C:lysosome"/>
    <property type="evidence" value="ECO:0007669"/>
    <property type="project" value="TreeGrafter"/>
</dbReference>
<dbReference type="GO" id="GO:0005634">
    <property type="term" value="C:nucleus"/>
    <property type="evidence" value="ECO:0007669"/>
    <property type="project" value="TreeGrafter"/>
</dbReference>
<name>A0A0F9QSP7_9ZZZZ</name>
<reference evidence="3" key="1">
    <citation type="journal article" date="2015" name="Nature">
        <title>Complex archaea that bridge the gap between prokaryotes and eukaryotes.</title>
        <authorList>
            <person name="Spang A."/>
            <person name="Saw J.H."/>
            <person name="Jorgensen S.L."/>
            <person name="Zaremba-Niedzwiedzka K."/>
            <person name="Martijn J."/>
            <person name="Lind A.E."/>
            <person name="van Eijk R."/>
            <person name="Schleper C."/>
            <person name="Guy L."/>
            <person name="Ettema T.J."/>
        </authorList>
    </citation>
    <scope>NUCLEOTIDE SEQUENCE</scope>
</reference>
<dbReference type="PROSITE" id="PS51417">
    <property type="entry name" value="ARF"/>
    <property type="match status" value="1"/>
</dbReference>
<gene>
    <name evidence="3" type="ORF">LCGC14_0978980</name>
</gene>
<dbReference type="PRINTS" id="PR00449">
    <property type="entry name" value="RASTRNSFRMNG"/>
</dbReference>
<comment type="caution">
    <text evidence="3">The sequence shown here is derived from an EMBL/GenBank/DDBJ whole genome shotgun (WGS) entry which is preliminary data.</text>
</comment>
<accession>A0A0F9QSP7</accession>
<dbReference type="GO" id="GO:0003924">
    <property type="term" value="F:GTPase activity"/>
    <property type="evidence" value="ECO:0007669"/>
    <property type="project" value="TreeGrafter"/>
</dbReference>
<keyword evidence="2" id="KW-0342">GTP-binding</keyword>
<dbReference type="Pfam" id="PF04670">
    <property type="entry name" value="Gtr1_RagA"/>
    <property type="match status" value="1"/>
</dbReference>
<dbReference type="SUPFAM" id="SSF52540">
    <property type="entry name" value="P-loop containing nucleoside triphosphate hydrolases"/>
    <property type="match status" value="1"/>
</dbReference>
<evidence type="ECO:0000313" key="3">
    <source>
        <dbReference type="EMBL" id="KKN16136.1"/>
    </source>
</evidence>
<sequence length="318" mass="36411">MKILLFGPAGAGKTSLMRTTCLGYNFMKVLNLKPTKGVSRENFIFRGIMELNLWDLGGQERYMERYFSESQRDLIFSEATTAVFMVDSASIDDGVRDIFDNFLKYLLEFSPDISMVYVLLNKIDLQESKEDEYYKVLTNELGEKLMEKLSFTPVSVKEGSAQHRLIEILDYEIQKSTLSMQRLGKIRHLIDELKVNTISEYLLFNQPDGLLISSTFGKFESKPLQFMKFEIGTLDSNIYSIYQQVMELQNISNLSPLSLSTIVYESESCWILIKEVTNGAVLMAVTKNKDQSVFSGVMNALNGEEFKNLKIYLKSSEF</sequence>
<organism evidence="3">
    <name type="scientific">marine sediment metagenome</name>
    <dbReference type="NCBI Taxonomy" id="412755"/>
    <lineage>
        <taxon>unclassified sequences</taxon>
        <taxon>metagenomes</taxon>
        <taxon>ecological metagenomes</taxon>
    </lineage>
</organism>
<dbReference type="InterPro" id="IPR027417">
    <property type="entry name" value="P-loop_NTPase"/>
</dbReference>
<dbReference type="EMBL" id="LAZR01003644">
    <property type="protein sequence ID" value="KKN16136.1"/>
    <property type="molecule type" value="Genomic_DNA"/>
</dbReference>